<name>A0ABS9M6K0_9FIRM</name>
<dbReference type="RefSeq" id="WP_238073432.1">
    <property type="nucleotide sequence ID" value="NZ_JAKNJB010000006.1"/>
</dbReference>
<organism evidence="1 2">
    <name type="scientific">Intestinimonas massiliensis</name>
    <name type="common">ex Afouda et al. 2020</name>
    <dbReference type="NCBI Taxonomy" id="1673721"/>
    <lineage>
        <taxon>Bacteria</taxon>
        <taxon>Bacillati</taxon>
        <taxon>Bacillota</taxon>
        <taxon>Clostridia</taxon>
        <taxon>Eubacteriales</taxon>
        <taxon>Intestinimonas</taxon>
    </lineage>
</organism>
<dbReference type="Proteomes" id="UP001200313">
    <property type="component" value="Unassembled WGS sequence"/>
</dbReference>
<sequence>MYSKQDLEKLNGNLKKIEEFCRQNYIPRIPRREDRICVDFGPLESYPRQWGREPKYSFGMDGRGNIWFRVGGLVLPFGEDKQPNIFKNNVYGEDLLLNWKKVKGLIEAELAILTEKKRILDEFEV</sequence>
<gene>
    <name evidence="1" type="ORF">L0P79_04890</name>
</gene>
<protein>
    <submittedName>
        <fullName evidence="1">Uncharacterized protein</fullName>
    </submittedName>
</protein>
<comment type="caution">
    <text evidence="1">The sequence shown here is derived from an EMBL/GenBank/DDBJ whole genome shotgun (WGS) entry which is preliminary data.</text>
</comment>
<evidence type="ECO:0000313" key="2">
    <source>
        <dbReference type="Proteomes" id="UP001200313"/>
    </source>
</evidence>
<evidence type="ECO:0000313" key="1">
    <source>
        <dbReference type="EMBL" id="MCG4526412.1"/>
    </source>
</evidence>
<accession>A0ABS9M6K0</accession>
<keyword evidence="2" id="KW-1185">Reference proteome</keyword>
<proteinExistence type="predicted"/>
<dbReference type="EMBL" id="JAKNJB010000006">
    <property type="protein sequence ID" value="MCG4526412.1"/>
    <property type="molecule type" value="Genomic_DNA"/>
</dbReference>
<reference evidence="1 2" key="1">
    <citation type="submission" date="2022-01" db="EMBL/GenBank/DDBJ databases">
        <title>Collection of gut derived symbiotic bacterial strains cultured from healthy donors.</title>
        <authorList>
            <person name="Lin H."/>
            <person name="Kohout C."/>
            <person name="Waligurski E."/>
            <person name="Pamer E.G."/>
        </authorList>
    </citation>
    <scope>NUCLEOTIDE SEQUENCE [LARGE SCALE GENOMIC DNA]</scope>
    <source>
        <strain evidence="1 2">DFI.3.7</strain>
    </source>
</reference>